<accession>A0AAD5XQW4</accession>
<gene>
    <name evidence="2" type="ORF">HDU87_005825</name>
</gene>
<proteinExistence type="predicted"/>
<comment type="caution">
    <text evidence="2">The sequence shown here is derived from an EMBL/GenBank/DDBJ whole genome shotgun (WGS) entry which is preliminary data.</text>
</comment>
<evidence type="ECO:0000313" key="3">
    <source>
        <dbReference type="Proteomes" id="UP001212152"/>
    </source>
</evidence>
<feature type="compositionally biased region" description="Polar residues" evidence="1">
    <location>
        <begin position="1"/>
        <end position="10"/>
    </location>
</feature>
<name>A0AAD5XQW4_9FUNG</name>
<reference evidence="2" key="1">
    <citation type="submission" date="2020-05" db="EMBL/GenBank/DDBJ databases">
        <title>Phylogenomic resolution of chytrid fungi.</title>
        <authorList>
            <person name="Stajich J.E."/>
            <person name="Amses K."/>
            <person name="Simmons R."/>
            <person name="Seto K."/>
            <person name="Myers J."/>
            <person name="Bonds A."/>
            <person name="Quandt C.A."/>
            <person name="Barry K."/>
            <person name="Liu P."/>
            <person name="Grigoriev I."/>
            <person name="Longcore J.E."/>
            <person name="James T.Y."/>
        </authorList>
    </citation>
    <scope>NUCLEOTIDE SEQUENCE</scope>
    <source>
        <strain evidence="2">JEL0379</strain>
    </source>
</reference>
<dbReference type="Proteomes" id="UP001212152">
    <property type="component" value="Unassembled WGS sequence"/>
</dbReference>
<keyword evidence="3" id="KW-1185">Reference proteome</keyword>
<organism evidence="2 3">
    <name type="scientific">Geranomyces variabilis</name>
    <dbReference type="NCBI Taxonomy" id="109894"/>
    <lineage>
        <taxon>Eukaryota</taxon>
        <taxon>Fungi</taxon>
        <taxon>Fungi incertae sedis</taxon>
        <taxon>Chytridiomycota</taxon>
        <taxon>Chytridiomycota incertae sedis</taxon>
        <taxon>Chytridiomycetes</taxon>
        <taxon>Spizellomycetales</taxon>
        <taxon>Powellomycetaceae</taxon>
        <taxon>Geranomyces</taxon>
    </lineage>
</organism>
<sequence length="150" mass="16623">MNFSSSTDTAAATPGGRAAQPATTPAPLSRSNSAVNSEIIYEVNLSVPAEKGAPYRDYLKTFCQKTCQEVDGFTGVQIFTQPKPPGLHWLSEEGVKKEYLTVHYHVASQMHLDMYLADHQPRVAEADTDIWNHLVTSRRILRLSFSNIEG</sequence>
<feature type="region of interest" description="Disordered" evidence="1">
    <location>
        <begin position="1"/>
        <end position="31"/>
    </location>
</feature>
<dbReference type="AlphaFoldDB" id="A0AAD5XQW4"/>
<evidence type="ECO:0000256" key="1">
    <source>
        <dbReference type="SAM" id="MobiDB-lite"/>
    </source>
</evidence>
<protein>
    <submittedName>
        <fullName evidence="2">Uncharacterized protein</fullName>
    </submittedName>
</protein>
<dbReference type="EMBL" id="JADGJQ010000049">
    <property type="protein sequence ID" value="KAJ3175683.1"/>
    <property type="molecule type" value="Genomic_DNA"/>
</dbReference>
<evidence type="ECO:0000313" key="2">
    <source>
        <dbReference type="EMBL" id="KAJ3175683.1"/>
    </source>
</evidence>